<comment type="caution">
    <text evidence="1">The sequence shown here is derived from an EMBL/GenBank/DDBJ whole genome shotgun (WGS) entry which is preliminary data.</text>
</comment>
<dbReference type="HOGENOM" id="CLU_114090_1_0_9"/>
<keyword evidence="2" id="KW-1185">Reference proteome</keyword>
<sequence length="143" mass="16082">MIINEQLFVLEDQCEEIVEQLLKSQTCINYFQAKKSMYNCSEVMTLQQTFLKNKEAFERISDYGIHAPGYRETQRTLRKSKRELDVNAHVAAFRVAETQLQDILDSISLTVAQTVSEEIKVDAGNPFFITGGHSGCGGSCHAS</sequence>
<dbReference type="Proteomes" id="UP000013785">
    <property type="component" value="Unassembled WGS sequence"/>
</dbReference>
<dbReference type="InterPro" id="IPR023378">
    <property type="entry name" value="YheA/YmcA-like_dom_sf"/>
</dbReference>
<dbReference type="InterPro" id="IPR010368">
    <property type="entry name" value="Com_YlbF"/>
</dbReference>
<dbReference type="OrthoDB" id="2157513at2"/>
<dbReference type="STRING" id="154621.RV11_GL002084"/>
<dbReference type="EMBL" id="AJAT01000015">
    <property type="protein sequence ID" value="EOL43856.1"/>
    <property type="molecule type" value="Genomic_DNA"/>
</dbReference>
<dbReference type="SUPFAM" id="SSF158622">
    <property type="entry name" value="YheA/YmcA-like"/>
    <property type="match status" value="1"/>
</dbReference>
<proteinExistence type="predicted"/>
<dbReference type="eggNOG" id="COG3679">
    <property type="taxonomic scope" value="Bacteria"/>
</dbReference>
<protein>
    <recommendedName>
        <fullName evidence="3">YlbF family regulator</fullName>
    </recommendedName>
</protein>
<dbReference type="PATRIC" id="fig|1158610.3.peg.1831"/>
<organism evidence="1 2">
    <name type="scientific">Enterococcus phoeniculicola ATCC BAA-412</name>
    <dbReference type="NCBI Taxonomy" id="1158610"/>
    <lineage>
        <taxon>Bacteria</taxon>
        <taxon>Bacillati</taxon>
        <taxon>Bacillota</taxon>
        <taxon>Bacilli</taxon>
        <taxon>Lactobacillales</taxon>
        <taxon>Enterococcaceae</taxon>
        <taxon>Enterococcus</taxon>
    </lineage>
</organism>
<evidence type="ECO:0000313" key="2">
    <source>
        <dbReference type="Proteomes" id="UP000013785"/>
    </source>
</evidence>
<reference evidence="1 2" key="1">
    <citation type="submission" date="2013-02" db="EMBL/GenBank/DDBJ databases">
        <title>The Genome Sequence of Enterococcus phoeniculicola BAA-412.</title>
        <authorList>
            <consortium name="The Broad Institute Genome Sequencing Platform"/>
            <consortium name="The Broad Institute Genome Sequencing Center for Infectious Disease"/>
            <person name="Earl A.M."/>
            <person name="Gilmore M.S."/>
            <person name="Lebreton F."/>
            <person name="Walker B."/>
            <person name="Young S.K."/>
            <person name="Zeng Q."/>
            <person name="Gargeya S."/>
            <person name="Fitzgerald M."/>
            <person name="Haas B."/>
            <person name="Abouelleil A."/>
            <person name="Alvarado L."/>
            <person name="Arachchi H.M."/>
            <person name="Berlin A.M."/>
            <person name="Chapman S.B."/>
            <person name="Dewar J."/>
            <person name="Goldberg J."/>
            <person name="Griggs A."/>
            <person name="Gujja S."/>
            <person name="Hansen M."/>
            <person name="Howarth C."/>
            <person name="Imamovic A."/>
            <person name="Larimer J."/>
            <person name="McCowan C."/>
            <person name="Murphy C."/>
            <person name="Neiman D."/>
            <person name="Pearson M."/>
            <person name="Priest M."/>
            <person name="Roberts A."/>
            <person name="Saif S."/>
            <person name="Shea T."/>
            <person name="Sisk P."/>
            <person name="Sykes S."/>
            <person name="Wortman J."/>
            <person name="Nusbaum C."/>
            <person name="Birren B."/>
        </authorList>
    </citation>
    <scope>NUCLEOTIDE SEQUENCE [LARGE SCALE GENOMIC DNA]</scope>
    <source>
        <strain evidence="1 2">ATCC BAA-412</strain>
    </source>
</reference>
<dbReference type="InterPro" id="IPR052767">
    <property type="entry name" value="Bact_com_dev_regulator"/>
</dbReference>
<dbReference type="AlphaFoldDB" id="R3W7R5"/>
<dbReference type="Pfam" id="PF06133">
    <property type="entry name" value="Com_YlbF"/>
    <property type="match status" value="1"/>
</dbReference>
<dbReference type="Gene3D" id="1.20.1500.10">
    <property type="entry name" value="YheA/YmcA-like"/>
    <property type="match status" value="1"/>
</dbReference>
<name>R3W7R5_9ENTE</name>
<gene>
    <name evidence="1" type="ORF">UC3_01837</name>
</gene>
<dbReference type="PANTHER" id="PTHR38448:SF2">
    <property type="entry name" value="REGULATORY PROTEIN YLBF"/>
    <property type="match status" value="1"/>
</dbReference>
<dbReference type="PANTHER" id="PTHR38448">
    <property type="entry name" value="REGULATORY PROTEIN YLBF-RELATED"/>
    <property type="match status" value="1"/>
</dbReference>
<evidence type="ECO:0008006" key="3">
    <source>
        <dbReference type="Google" id="ProtNLM"/>
    </source>
</evidence>
<dbReference type="RefSeq" id="WP_010768500.1">
    <property type="nucleotide sequence ID" value="NZ_ASWE01000002.1"/>
</dbReference>
<accession>R3W7R5</accession>
<evidence type="ECO:0000313" key="1">
    <source>
        <dbReference type="EMBL" id="EOL43856.1"/>
    </source>
</evidence>